<evidence type="ECO:0000313" key="11">
    <source>
        <dbReference type="EMBL" id="CAJ0943374.1"/>
    </source>
</evidence>
<comment type="similarity">
    <text evidence="7">Belongs to the CENP-H/MCM16 family.</text>
</comment>
<evidence type="ECO:0000256" key="7">
    <source>
        <dbReference type="ARBA" id="ARBA00025735"/>
    </source>
</evidence>
<feature type="coiled-coil region" evidence="8">
    <location>
        <begin position="240"/>
        <end position="291"/>
    </location>
</feature>
<protein>
    <recommendedName>
        <fullName evidence="10">Centromere protein H C-terminal domain-containing protein</fullName>
    </recommendedName>
</protein>
<keyword evidence="12" id="KW-1185">Reference proteome</keyword>
<evidence type="ECO:0000256" key="5">
    <source>
        <dbReference type="ARBA" id="ARBA00023242"/>
    </source>
</evidence>
<comment type="caution">
    <text evidence="11">The sequence shown here is derived from an EMBL/GenBank/DDBJ whole genome shotgun (WGS) entry which is preliminary data.</text>
</comment>
<reference evidence="11" key="1">
    <citation type="submission" date="2023-07" db="EMBL/GenBank/DDBJ databases">
        <authorList>
            <person name="Stuckert A."/>
        </authorList>
    </citation>
    <scope>NUCLEOTIDE SEQUENCE</scope>
</reference>
<evidence type="ECO:0000259" key="10">
    <source>
        <dbReference type="Pfam" id="PF05837"/>
    </source>
</evidence>
<feature type="compositionally biased region" description="Polar residues" evidence="9">
    <location>
        <begin position="73"/>
        <end position="82"/>
    </location>
</feature>
<sequence>MAGDLLVSLEQQSVELGRLALSRAHKPEPAVSTLLLLKADKVHLCRSRSRKRMSYYEDGRHRTGLHRDRPSDPNRTGTAPGQTKYTCAGAAAGRGCHTMKMGGIGPVCTGPPIGPEQDRDRPWVVSDFHRSQEIVLPTFCHNPANSEERRFNTLDVRRIVLQYLDQTRAFRIDHNLFVHPSGQNKGQRDNLHMPSWKVPRNRINAPFQQCGHCVRTPEVCALRLAQFFQRYVIPPKARELKKLKQQKFDLETRIRAEELSTDDIAPEHLTIEKLTEIIEKLKNEIKKEKVAHHNNSLLLRRQVLQIYNAIRNKLSEKTPESQMIYETMKHTRGLCDQIQALKKESRMLAEQMIDIRHQRMQLKETCTTLMAELRVMKEEQNNDLAQLDNPEFKKTRDYIKKETDTVTVLQNVFQSGEEDQARGSSNHPNRTGLAQTYMRLILSSGVNWAEDPNLKEILLKMGEKNPPCS</sequence>
<feature type="region of interest" description="Disordered" evidence="9">
    <location>
        <begin position="55"/>
        <end position="82"/>
    </location>
</feature>
<evidence type="ECO:0000256" key="2">
    <source>
        <dbReference type="ARBA" id="ARBA00004629"/>
    </source>
</evidence>
<comment type="subcellular location">
    <subcellularLocation>
        <location evidence="2">Chromosome</location>
        <location evidence="2">Centromere</location>
        <location evidence="2">Kinetochore</location>
    </subcellularLocation>
    <subcellularLocation>
        <location evidence="1">Nucleus</location>
    </subcellularLocation>
</comment>
<evidence type="ECO:0000256" key="8">
    <source>
        <dbReference type="SAM" id="Coils"/>
    </source>
</evidence>
<keyword evidence="8" id="KW-0175">Coiled coil</keyword>
<organism evidence="11 12">
    <name type="scientific">Ranitomeya imitator</name>
    <name type="common">mimic poison frog</name>
    <dbReference type="NCBI Taxonomy" id="111125"/>
    <lineage>
        <taxon>Eukaryota</taxon>
        <taxon>Metazoa</taxon>
        <taxon>Chordata</taxon>
        <taxon>Craniata</taxon>
        <taxon>Vertebrata</taxon>
        <taxon>Euteleostomi</taxon>
        <taxon>Amphibia</taxon>
        <taxon>Batrachia</taxon>
        <taxon>Anura</taxon>
        <taxon>Neobatrachia</taxon>
        <taxon>Hyloidea</taxon>
        <taxon>Dendrobatidae</taxon>
        <taxon>Dendrobatinae</taxon>
        <taxon>Ranitomeya</taxon>
    </lineage>
</organism>
<keyword evidence="5" id="KW-0539">Nucleus</keyword>
<gene>
    <name evidence="11" type="ORF">RIMI_LOCUS9936943</name>
</gene>
<dbReference type="EMBL" id="CAUEEQ010021035">
    <property type="protein sequence ID" value="CAJ0943374.1"/>
    <property type="molecule type" value="Genomic_DNA"/>
</dbReference>
<name>A0ABN9LJA6_9NEOB</name>
<dbReference type="Pfam" id="PF05837">
    <property type="entry name" value="CENP-H"/>
    <property type="match status" value="1"/>
</dbReference>
<evidence type="ECO:0000256" key="9">
    <source>
        <dbReference type="SAM" id="MobiDB-lite"/>
    </source>
</evidence>
<accession>A0ABN9LJA6</accession>
<dbReference type="InterPro" id="IPR040034">
    <property type="entry name" value="CENP-H"/>
</dbReference>
<evidence type="ECO:0000256" key="3">
    <source>
        <dbReference type="ARBA" id="ARBA00022454"/>
    </source>
</evidence>
<evidence type="ECO:0000256" key="6">
    <source>
        <dbReference type="ARBA" id="ARBA00023328"/>
    </source>
</evidence>
<proteinExistence type="inferred from homology"/>
<evidence type="ECO:0000256" key="1">
    <source>
        <dbReference type="ARBA" id="ARBA00004123"/>
    </source>
</evidence>
<keyword evidence="3" id="KW-0158">Chromosome</keyword>
<dbReference type="Proteomes" id="UP001176940">
    <property type="component" value="Unassembled WGS sequence"/>
</dbReference>
<evidence type="ECO:0000313" key="12">
    <source>
        <dbReference type="Proteomes" id="UP001176940"/>
    </source>
</evidence>
<keyword evidence="4" id="KW-0995">Kinetochore</keyword>
<dbReference type="PANTHER" id="PTHR48122:SF1">
    <property type="entry name" value="CENTROMERE PROTEIN H"/>
    <property type="match status" value="1"/>
</dbReference>
<dbReference type="InterPro" id="IPR008426">
    <property type="entry name" value="CENP-H_C"/>
</dbReference>
<feature type="compositionally biased region" description="Basic and acidic residues" evidence="9">
    <location>
        <begin position="55"/>
        <end position="72"/>
    </location>
</feature>
<feature type="domain" description="Centromere protein H C-terminal" evidence="10">
    <location>
        <begin position="241"/>
        <end position="414"/>
    </location>
</feature>
<keyword evidence="6" id="KW-0137">Centromere</keyword>
<evidence type="ECO:0000256" key="4">
    <source>
        <dbReference type="ARBA" id="ARBA00022838"/>
    </source>
</evidence>
<dbReference type="PANTHER" id="PTHR48122">
    <property type="entry name" value="CENTROMERE PROTEIN H"/>
    <property type="match status" value="1"/>
</dbReference>